<evidence type="ECO:0000313" key="1">
    <source>
        <dbReference type="EMBL" id="POZ49568.1"/>
    </source>
</evidence>
<sequence>MSFPQPVPGLVIRYSYLWQSEHLRGQEEGVKDRPCAVILVTSNVGESKTVTVLPITHTPPTNPELAVEIPQATKRRLGLDDERSWIVLTEANRFNWPGPDLRFAKYGDVNSACYGLLPHELFKQVKSKLDDVITRRLIKLVPRTE</sequence>
<accession>A0A2S5CFI4</accession>
<dbReference type="GO" id="GO:0003677">
    <property type="term" value="F:DNA binding"/>
    <property type="evidence" value="ECO:0007669"/>
    <property type="project" value="InterPro"/>
</dbReference>
<gene>
    <name evidence="1" type="ORF">AADEFJLK_04664</name>
</gene>
<dbReference type="EMBL" id="PGFZ01000059">
    <property type="protein sequence ID" value="POZ49568.1"/>
    <property type="molecule type" value="Genomic_DNA"/>
</dbReference>
<comment type="caution">
    <text evidence="1">The sequence shown here is derived from an EMBL/GenBank/DDBJ whole genome shotgun (WGS) entry which is preliminary data.</text>
</comment>
<reference evidence="1 2" key="1">
    <citation type="submission" date="2017-11" db="EMBL/GenBank/DDBJ databases">
        <title>Draft Genome Sequence of Methylobacter psychrotolerans Sph1T, an Obligate Methanotroph from Low-Temperature Environments.</title>
        <authorList>
            <person name="Oshkin I.Y."/>
            <person name="Miroshnikov K."/>
            <person name="Belova S.E."/>
            <person name="Korzhenkov A."/>
            <person name="Toshchakov S.V."/>
            <person name="Dedysh S.N."/>
        </authorList>
    </citation>
    <scope>NUCLEOTIDE SEQUENCE [LARGE SCALE GENOMIC DNA]</scope>
    <source>
        <strain evidence="1 2">Sph1</strain>
    </source>
</reference>
<dbReference type="InterPro" id="IPR003477">
    <property type="entry name" value="PemK-like"/>
</dbReference>
<organism evidence="1 2">
    <name type="scientific">Methylovulum psychrotolerans</name>
    <dbReference type="NCBI Taxonomy" id="1704499"/>
    <lineage>
        <taxon>Bacteria</taxon>
        <taxon>Pseudomonadati</taxon>
        <taxon>Pseudomonadota</taxon>
        <taxon>Gammaproteobacteria</taxon>
        <taxon>Methylococcales</taxon>
        <taxon>Methylococcaceae</taxon>
        <taxon>Methylovulum</taxon>
    </lineage>
</organism>
<dbReference type="Proteomes" id="UP000237423">
    <property type="component" value="Unassembled WGS sequence"/>
</dbReference>
<protein>
    <submittedName>
        <fullName evidence="1">Growth inhibitor PemK</fullName>
    </submittedName>
</protein>
<dbReference type="Pfam" id="PF02452">
    <property type="entry name" value="PemK_toxin"/>
    <property type="match status" value="1"/>
</dbReference>
<dbReference type="AlphaFoldDB" id="A0A2S5CFI4"/>
<evidence type="ECO:0000313" key="2">
    <source>
        <dbReference type="Proteomes" id="UP000237423"/>
    </source>
</evidence>
<dbReference type="RefSeq" id="WP_103976018.1">
    <property type="nucleotide sequence ID" value="NZ_JAGVVN010000007.1"/>
</dbReference>
<name>A0A2S5CFI4_9GAMM</name>
<proteinExistence type="predicted"/>